<evidence type="ECO:0000313" key="2">
    <source>
        <dbReference type="EMBL" id="KAF2264934.1"/>
    </source>
</evidence>
<feature type="chain" id="PRO_5040155080" evidence="1">
    <location>
        <begin position="19"/>
        <end position="104"/>
    </location>
</feature>
<gene>
    <name evidence="2" type="ORF">CC78DRAFT_567932</name>
</gene>
<sequence length="104" mass="11326">MEVVMVLLLLLLLLGAWGAGGPLEGRCRYRPQSALLAAARTRSQRCWRRWIHSGCAVVGAGRCPKRRGQPKPQGWLARTAAAGPPRAQAVIRLDRTAVSRLAAF</sequence>
<keyword evidence="3" id="KW-1185">Reference proteome</keyword>
<keyword evidence="1" id="KW-0732">Signal</keyword>
<dbReference type="AlphaFoldDB" id="A0A9P4KF28"/>
<comment type="caution">
    <text evidence="2">The sequence shown here is derived from an EMBL/GenBank/DDBJ whole genome shotgun (WGS) entry which is preliminary data.</text>
</comment>
<organism evidence="2 3">
    <name type="scientific">Lojkania enalia</name>
    <dbReference type="NCBI Taxonomy" id="147567"/>
    <lineage>
        <taxon>Eukaryota</taxon>
        <taxon>Fungi</taxon>
        <taxon>Dikarya</taxon>
        <taxon>Ascomycota</taxon>
        <taxon>Pezizomycotina</taxon>
        <taxon>Dothideomycetes</taxon>
        <taxon>Pleosporomycetidae</taxon>
        <taxon>Pleosporales</taxon>
        <taxon>Pleosporales incertae sedis</taxon>
        <taxon>Lojkania</taxon>
    </lineage>
</organism>
<accession>A0A9P4KF28</accession>
<dbReference type="EMBL" id="ML986612">
    <property type="protein sequence ID" value="KAF2264934.1"/>
    <property type="molecule type" value="Genomic_DNA"/>
</dbReference>
<proteinExistence type="predicted"/>
<name>A0A9P4KF28_9PLEO</name>
<protein>
    <submittedName>
        <fullName evidence="2">Uncharacterized protein</fullName>
    </submittedName>
</protein>
<feature type="signal peptide" evidence="1">
    <location>
        <begin position="1"/>
        <end position="18"/>
    </location>
</feature>
<dbReference type="Proteomes" id="UP000800093">
    <property type="component" value="Unassembled WGS sequence"/>
</dbReference>
<evidence type="ECO:0000313" key="3">
    <source>
        <dbReference type="Proteomes" id="UP000800093"/>
    </source>
</evidence>
<reference evidence="3" key="1">
    <citation type="journal article" date="2020" name="Stud. Mycol.">
        <title>101 Dothideomycetes genomes: A test case for predicting lifestyles and emergence of pathogens.</title>
        <authorList>
            <person name="Haridas S."/>
            <person name="Albert R."/>
            <person name="Binder M."/>
            <person name="Bloem J."/>
            <person name="LaButti K."/>
            <person name="Salamov A."/>
            <person name="Andreopoulos B."/>
            <person name="Baker S."/>
            <person name="Barry K."/>
            <person name="Bills G."/>
            <person name="Bluhm B."/>
            <person name="Cannon C."/>
            <person name="Castanera R."/>
            <person name="Culley D."/>
            <person name="Daum C."/>
            <person name="Ezra D."/>
            <person name="Gonzalez J."/>
            <person name="Henrissat B."/>
            <person name="Kuo A."/>
            <person name="Liang C."/>
            <person name="Lipzen A."/>
            <person name="Lutzoni F."/>
            <person name="Magnuson J."/>
            <person name="Mondo S."/>
            <person name="Nolan M."/>
            <person name="Ohm R."/>
            <person name="Pangilinan J."/>
            <person name="Park H.-J."/>
            <person name="Ramirez L."/>
            <person name="Alfaro M."/>
            <person name="Sun H."/>
            <person name="Tritt A."/>
            <person name="Yoshinaga Y."/>
            <person name="Zwiers L.-H."/>
            <person name="Turgeon B."/>
            <person name="Goodwin S."/>
            <person name="Spatafora J."/>
            <person name="Crous P."/>
            <person name="Grigoriev I."/>
        </authorList>
    </citation>
    <scope>NUCLEOTIDE SEQUENCE [LARGE SCALE GENOMIC DNA]</scope>
    <source>
        <strain evidence="3">CBS 304.66</strain>
    </source>
</reference>
<evidence type="ECO:0000256" key="1">
    <source>
        <dbReference type="SAM" id="SignalP"/>
    </source>
</evidence>